<dbReference type="GO" id="GO:0006914">
    <property type="term" value="P:autophagy"/>
    <property type="evidence" value="ECO:0007669"/>
    <property type="project" value="EnsemblFungi"/>
</dbReference>
<dbReference type="Pfam" id="PF25555">
    <property type="entry name" value="RAB3A-like_C"/>
    <property type="match status" value="1"/>
</dbReference>
<dbReference type="GO" id="GO:0005934">
    <property type="term" value="C:cellular bud tip"/>
    <property type="evidence" value="ECO:0007669"/>
    <property type="project" value="EnsemblFungi"/>
</dbReference>
<dbReference type="GO" id="GO:0042802">
    <property type="term" value="F:identical protein binding"/>
    <property type="evidence" value="ECO:0007669"/>
    <property type="project" value="EnsemblFungi"/>
</dbReference>
<dbReference type="EMBL" id="DS480382">
    <property type="protein sequence ID" value="EDO19099.1"/>
    <property type="molecule type" value="Genomic_DNA"/>
</dbReference>
<name>A7TF74_VANPO</name>
<dbReference type="AlphaFoldDB" id="A7TF74"/>
<dbReference type="OrthoDB" id="1748564at2759"/>
<evidence type="ECO:0000313" key="5">
    <source>
        <dbReference type="EMBL" id="EDO19099.1"/>
    </source>
</evidence>
<dbReference type="CDD" id="cd21044">
    <property type="entry name" value="Rab11BD_RAB3IP_like"/>
    <property type="match status" value="1"/>
</dbReference>
<dbReference type="GO" id="GO:0005829">
    <property type="term" value="C:cytosol"/>
    <property type="evidence" value="ECO:0007669"/>
    <property type="project" value="EnsemblFungi"/>
</dbReference>
<feature type="compositionally biased region" description="Basic residues" evidence="3">
    <location>
        <begin position="811"/>
        <end position="824"/>
    </location>
</feature>
<keyword evidence="1 2" id="KW-0175">Coiled coil</keyword>
<dbReference type="eggNOG" id="KOG4324">
    <property type="taxonomic scope" value="Eukaryota"/>
</dbReference>
<dbReference type="InterPro" id="IPR009449">
    <property type="entry name" value="Sec2_N"/>
</dbReference>
<evidence type="ECO:0000256" key="3">
    <source>
        <dbReference type="SAM" id="MobiDB-lite"/>
    </source>
</evidence>
<dbReference type="STRING" id="436907.A7TF74"/>
<accession>A7TF74</accession>
<proteinExistence type="predicted"/>
<dbReference type="KEGG" id="vpo:Kpol_2000p67"/>
<protein>
    <recommendedName>
        <fullName evidence="4">GDP/GTP exchange factor Sec2 N-terminal domain-containing protein</fullName>
    </recommendedName>
</protein>
<evidence type="ECO:0000259" key="4">
    <source>
        <dbReference type="Pfam" id="PF06428"/>
    </source>
</evidence>
<dbReference type="PANTHER" id="PTHR14430">
    <property type="entry name" value="RABIN3-RELATED"/>
    <property type="match status" value="1"/>
</dbReference>
<reference evidence="5 6" key="1">
    <citation type="journal article" date="2007" name="Proc. Natl. Acad. Sci. U.S.A.">
        <title>Independent sorting-out of thousands of duplicated gene pairs in two yeast species descended from a whole-genome duplication.</title>
        <authorList>
            <person name="Scannell D.R."/>
            <person name="Frank A.C."/>
            <person name="Conant G.C."/>
            <person name="Byrne K.P."/>
            <person name="Woolfit M."/>
            <person name="Wolfe K.H."/>
        </authorList>
    </citation>
    <scope>NUCLEOTIDE SEQUENCE [LARGE SCALE GENOMIC DNA]</scope>
    <source>
        <strain evidence="6">ATCC 22028 / DSM 70294 / BCRC 21397 / CBS 2163 / NBRC 10782 / NRRL Y-8283 / UCD 57-17</strain>
    </source>
</reference>
<evidence type="ECO:0000313" key="6">
    <source>
        <dbReference type="Proteomes" id="UP000000267"/>
    </source>
</evidence>
<feature type="coiled-coil region" evidence="2">
    <location>
        <begin position="36"/>
        <end position="115"/>
    </location>
</feature>
<gene>
    <name evidence="5" type="ORF">Kpol_2000p67</name>
</gene>
<dbReference type="PhylomeDB" id="A7TF74"/>
<feature type="compositionally biased region" description="Acidic residues" evidence="3">
    <location>
        <begin position="557"/>
        <end position="566"/>
    </location>
</feature>
<dbReference type="GO" id="GO:0051286">
    <property type="term" value="C:cell tip"/>
    <property type="evidence" value="ECO:0007669"/>
    <property type="project" value="TreeGrafter"/>
</dbReference>
<evidence type="ECO:0000256" key="1">
    <source>
        <dbReference type="ARBA" id="ARBA00023054"/>
    </source>
</evidence>
<evidence type="ECO:0000256" key="2">
    <source>
        <dbReference type="SAM" id="Coils"/>
    </source>
</evidence>
<dbReference type="PANTHER" id="PTHR14430:SF0">
    <property type="entry name" value="SEC2P DOMAIN-CONTAINING PROTEIN"/>
    <property type="match status" value="1"/>
</dbReference>
<dbReference type="GO" id="GO:0070273">
    <property type="term" value="F:phosphatidylinositol-4-phosphate binding"/>
    <property type="evidence" value="ECO:0007669"/>
    <property type="project" value="EnsemblFungi"/>
</dbReference>
<dbReference type="GO" id="GO:0006887">
    <property type="term" value="P:exocytosis"/>
    <property type="evidence" value="ECO:0007669"/>
    <property type="project" value="EnsemblFungi"/>
</dbReference>
<dbReference type="FunCoup" id="A7TF74">
    <property type="interactions" value="232"/>
</dbReference>
<keyword evidence="6" id="KW-1185">Reference proteome</keyword>
<dbReference type="HOGENOM" id="CLU_018015_0_0_1"/>
<dbReference type="GeneID" id="5547428"/>
<dbReference type="Pfam" id="PF06428">
    <property type="entry name" value="Sec2p"/>
    <property type="match status" value="1"/>
</dbReference>
<feature type="compositionally biased region" description="Polar residues" evidence="3">
    <location>
        <begin position="544"/>
        <end position="553"/>
    </location>
</feature>
<feature type="region of interest" description="Disordered" evidence="3">
    <location>
        <begin position="544"/>
        <end position="566"/>
    </location>
</feature>
<dbReference type="SUPFAM" id="SSF144284">
    <property type="entry name" value="Sec2 N-terminal region"/>
    <property type="match status" value="1"/>
</dbReference>
<feature type="compositionally biased region" description="Polar residues" evidence="3">
    <location>
        <begin position="792"/>
        <end position="802"/>
    </location>
</feature>
<feature type="coiled-coil region" evidence="2">
    <location>
        <begin position="667"/>
        <end position="704"/>
    </location>
</feature>
<dbReference type="InterPro" id="IPR040351">
    <property type="entry name" value="RAB3IL/RAB3IP/Sec2"/>
</dbReference>
<dbReference type="GO" id="GO:0070319">
    <property type="term" value="C:Golgi to plasma membrane transport vesicle"/>
    <property type="evidence" value="ECO:0007669"/>
    <property type="project" value="TreeGrafter"/>
</dbReference>
<feature type="region of interest" description="Disordered" evidence="3">
    <location>
        <begin position="745"/>
        <end position="824"/>
    </location>
</feature>
<dbReference type="Gene3D" id="6.10.140.910">
    <property type="match status" value="1"/>
</dbReference>
<feature type="domain" description="GDP/GTP exchange factor Sec2 N-terminal" evidence="4">
    <location>
        <begin position="29"/>
        <end position="162"/>
    </location>
</feature>
<sequence length="824" mass="93033">MEDSSDESKRFSIQLTTLSTQLMESINKQTQLEDKLQRSRRTIMEQQTAIEQYNDLKVKYDQLDKNFNVTKVKIAKLENESKEEHKLRLSAEQKVDELNKEVEELTASLFDEANNMVADARRGAQEIDIKNRKLVEMLHEKDTILETMNLQLKNLKNVLHDLQNDPANIAVSNRNSLISTTSASSSSVSLKKTITSNSTTNIDLLSNAIYTPKVPAVRYDLYLYNEFLKFIAVLPFCESIKHTTSESKLLRRLINDEIQPVLRLDNASGLGWIVKRTLMNLMIEGLVVIEPLSGVNENYRFSSSAPVSNVNSNNDPKLTSKNDHLFKYPSNSPPIAVHEPCAFCGENRNDVLEHARMYMLKTQTKNEDNTLSITNQFPLCQMCLIKVRQTCEIFAFLRSLKLGAWNLEKVTLSTIAKGDSKKFSSVTAATSSISKSKIEEKFDSKLMKRRSIMAGFGISSISNTTTTKSETSVGVVDQSGLPTTNIQRAWVHLSKLRSMLHWAHIGIWNTDNAVTTKLRPELSESNQNGTELEDQQILANINNTSEESFTSVRESVEPSDNEDDEPFDFETNESTIQDAVPANAEVNDGGETETETENHLGNILDDYDTESIGFENSETEPVLGKENDLTPEEETIEKDESTVGESAEIIDIVQESEVTANDDELKNEAEVTEIQETHEIAENLKEEESNLEIAEDIVKTVDEEQSPLTPEDEHAVPIHIVEEVQNEEFIGTSKVEDKVLLKEQNFDEDTEKVVPSNLQVEQPKAEESLVINEEASEEHSVDNDEQVEEETSTIVENEGTTVEETKNEQNKKKRNKNKKKNKKR</sequence>
<dbReference type="InParanoid" id="A7TF74"/>
<dbReference type="GO" id="GO:0005085">
    <property type="term" value="F:guanyl-nucleotide exchange factor activity"/>
    <property type="evidence" value="ECO:0007669"/>
    <property type="project" value="EnsemblFungi"/>
</dbReference>
<organism evidence="6">
    <name type="scientific">Vanderwaltozyma polyspora (strain ATCC 22028 / DSM 70294 / BCRC 21397 / CBS 2163 / NBRC 10782 / NRRL Y-8283 / UCD 57-17)</name>
    <name type="common">Kluyveromyces polysporus</name>
    <dbReference type="NCBI Taxonomy" id="436907"/>
    <lineage>
        <taxon>Eukaryota</taxon>
        <taxon>Fungi</taxon>
        <taxon>Dikarya</taxon>
        <taxon>Ascomycota</taxon>
        <taxon>Saccharomycotina</taxon>
        <taxon>Saccharomycetes</taxon>
        <taxon>Saccharomycetales</taxon>
        <taxon>Saccharomycetaceae</taxon>
        <taxon>Vanderwaltozyma</taxon>
    </lineage>
</organism>
<dbReference type="GO" id="GO:0005935">
    <property type="term" value="C:cellular bud neck"/>
    <property type="evidence" value="ECO:0007669"/>
    <property type="project" value="EnsemblFungi"/>
</dbReference>
<dbReference type="OMA" id="WSKLGFW"/>
<dbReference type="GO" id="GO:0032120">
    <property type="term" value="P:ascospore-type prospore membrane formation"/>
    <property type="evidence" value="ECO:0007669"/>
    <property type="project" value="EnsemblFungi"/>
</dbReference>
<dbReference type="RefSeq" id="XP_001646957.1">
    <property type="nucleotide sequence ID" value="XM_001646907.1"/>
</dbReference>
<dbReference type="Proteomes" id="UP000000267">
    <property type="component" value="Unassembled WGS sequence"/>
</dbReference>